<evidence type="ECO:0000256" key="2">
    <source>
        <dbReference type="SAM" id="SignalP"/>
    </source>
</evidence>
<name>A0A6A7XYY3_9HYPH</name>
<feature type="signal peptide" evidence="2">
    <location>
        <begin position="1"/>
        <end position="32"/>
    </location>
</feature>
<proteinExistence type="predicted"/>
<evidence type="ECO:0000313" key="3">
    <source>
        <dbReference type="EMBL" id="MQT11904.1"/>
    </source>
</evidence>
<evidence type="ECO:0008006" key="5">
    <source>
        <dbReference type="Google" id="ProtNLM"/>
    </source>
</evidence>
<dbReference type="AlphaFoldDB" id="A0A6A7XYY3"/>
<feature type="chain" id="PRO_5025506537" description="Peptidase A2 domain-containing protein" evidence="2">
    <location>
        <begin position="33"/>
        <end position="358"/>
    </location>
</feature>
<sequence>MNKIGRGLNTFLAALGVSAGLLGFAVVGPAVAAEPTFEAGAPSVFLPYFRGPEGGEPLKGEPHLAVVIGGKRTRVVMDSGSTGLVLSANHIPGIDNLQVLGPAKLTYSSSGQIMVGRWVVTPVTILGADGTSVQTKAIPVLAVDRVECMPDARRCEPNDSPSRIGMLGIGFGREHDHQPESKPKTNALLNLEGNVHPGYVMTRTGVWVGLDAERAKGFSFVKLERDAANDDWHGAPGCIIVADRQPACGSILVDTGLKEMFMTVPPAASDGLTRSRRGGETLAPGTKVTIEAGPPGQPAARYSFDVGEHDSPMAPARIVLVGGDRPNFVNTGSHFLNGFDMLYDAAGGYVGYRPAPLQ</sequence>
<reference evidence="3 4" key="1">
    <citation type="submission" date="2019-09" db="EMBL/GenBank/DDBJ databases">
        <title>Segnochrobactrum spirostomi gen. nov., sp. nov., isolated from the ciliate Spirostomum cf. yagiui and description of a novel family, Segnochrobactraceae fam. nov. within the order Rhizobiales of the class Alphaproteobacteria.</title>
        <authorList>
            <person name="Akter S."/>
            <person name="Shazib S.U.A."/>
            <person name="Shin M.K."/>
        </authorList>
    </citation>
    <scope>NUCLEOTIDE SEQUENCE [LARGE SCALE GENOMIC DNA]</scope>
    <source>
        <strain evidence="3 4">Sp-1</strain>
    </source>
</reference>
<evidence type="ECO:0000313" key="4">
    <source>
        <dbReference type="Proteomes" id="UP000332515"/>
    </source>
</evidence>
<keyword evidence="4" id="KW-1185">Reference proteome</keyword>
<evidence type="ECO:0000256" key="1">
    <source>
        <dbReference type="SAM" id="MobiDB-lite"/>
    </source>
</evidence>
<accession>A0A6A7XYY3</accession>
<comment type="caution">
    <text evidence="3">The sequence shown here is derived from an EMBL/GenBank/DDBJ whole genome shotgun (WGS) entry which is preliminary data.</text>
</comment>
<keyword evidence="2" id="KW-0732">Signal</keyword>
<dbReference type="RefSeq" id="WP_153479158.1">
    <property type="nucleotide sequence ID" value="NZ_VWNA01000001.1"/>
</dbReference>
<gene>
    <name evidence="3" type="ORF">F0357_04295</name>
</gene>
<protein>
    <recommendedName>
        <fullName evidence="5">Peptidase A2 domain-containing protein</fullName>
    </recommendedName>
</protein>
<dbReference type="Proteomes" id="UP000332515">
    <property type="component" value="Unassembled WGS sequence"/>
</dbReference>
<feature type="region of interest" description="Disordered" evidence="1">
    <location>
        <begin position="268"/>
        <end position="287"/>
    </location>
</feature>
<organism evidence="3 4">
    <name type="scientific">Segnochrobactrum spirostomi</name>
    <dbReference type="NCBI Taxonomy" id="2608987"/>
    <lineage>
        <taxon>Bacteria</taxon>
        <taxon>Pseudomonadati</taxon>
        <taxon>Pseudomonadota</taxon>
        <taxon>Alphaproteobacteria</taxon>
        <taxon>Hyphomicrobiales</taxon>
        <taxon>Segnochrobactraceae</taxon>
        <taxon>Segnochrobactrum</taxon>
    </lineage>
</organism>
<dbReference type="EMBL" id="VWNA01000001">
    <property type="protein sequence ID" value="MQT11904.1"/>
    <property type="molecule type" value="Genomic_DNA"/>
</dbReference>